<organism evidence="4 5">
    <name type="scientific">Elsinoe australis</name>
    <dbReference type="NCBI Taxonomy" id="40998"/>
    <lineage>
        <taxon>Eukaryota</taxon>
        <taxon>Fungi</taxon>
        <taxon>Dikarya</taxon>
        <taxon>Ascomycota</taxon>
        <taxon>Pezizomycotina</taxon>
        <taxon>Dothideomycetes</taxon>
        <taxon>Dothideomycetidae</taxon>
        <taxon>Myriangiales</taxon>
        <taxon>Elsinoaceae</taxon>
        <taxon>Elsinoe</taxon>
    </lineage>
</organism>
<evidence type="ECO:0000313" key="4">
    <source>
        <dbReference type="EMBL" id="TKX22555.1"/>
    </source>
</evidence>
<dbReference type="EMBL" id="PTQR01000066">
    <property type="protein sequence ID" value="TKX22555.1"/>
    <property type="molecule type" value="Genomic_DNA"/>
</dbReference>
<keyword evidence="1" id="KW-0285">Flavoprotein</keyword>
<evidence type="ECO:0000256" key="2">
    <source>
        <dbReference type="ARBA" id="ARBA00022827"/>
    </source>
</evidence>
<gene>
    <name evidence="4" type="ORF">C1H76_5338</name>
</gene>
<dbReference type="InterPro" id="IPR016169">
    <property type="entry name" value="FAD-bd_PCMH_sub2"/>
</dbReference>
<dbReference type="AlphaFoldDB" id="A0A4U7AZ23"/>
<name>A0A4U7AZ23_9PEZI</name>
<dbReference type="InterPro" id="IPR016164">
    <property type="entry name" value="FAD-linked_Oxase-like_C"/>
</dbReference>
<protein>
    <recommendedName>
        <fullName evidence="3">Berberine/berberine-like domain-containing protein</fullName>
    </recommendedName>
</protein>
<evidence type="ECO:0000256" key="1">
    <source>
        <dbReference type="ARBA" id="ARBA00022630"/>
    </source>
</evidence>
<feature type="domain" description="Berberine/berberine-like" evidence="3">
    <location>
        <begin position="96"/>
        <end position="124"/>
    </location>
</feature>
<dbReference type="Proteomes" id="UP000308133">
    <property type="component" value="Unassembled WGS sequence"/>
</dbReference>
<dbReference type="GO" id="GO:0016491">
    <property type="term" value="F:oxidoreductase activity"/>
    <property type="evidence" value="ECO:0007669"/>
    <property type="project" value="InterPro"/>
</dbReference>
<sequence>MSADPSPLTHMIMLWFTDSVQKAYNSSGGRAATAWPHAGRRHVMQLVLGCKQEQAPLDLKDIAMRRMTNAATEISGPGRETGEYHAGFLHEWNNLEQVYGENYDKLREIKMRYDPQNRFNKSTNLAGSKKNSAIVT</sequence>
<accession>A0A4U7AZ23</accession>
<proteinExistence type="predicted"/>
<reference evidence="4 5" key="1">
    <citation type="submission" date="2018-02" db="EMBL/GenBank/DDBJ databases">
        <title>Draft genome sequences of Elsinoe sp., causing black scab on jojoba.</title>
        <authorList>
            <person name="Stodart B."/>
            <person name="Jeffress S."/>
            <person name="Ash G."/>
            <person name="Arun Chinnappa K."/>
        </authorList>
    </citation>
    <scope>NUCLEOTIDE SEQUENCE [LARGE SCALE GENOMIC DNA]</scope>
    <source>
        <strain evidence="4 5">Hillstone_2</strain>
    </source>
</reference>
<evidence type="ECO:0000313" key="5">
    <source>
        <dbReference type="Proteomes" id="UP000308133"/>
    </source>
</evidence>
<dbReference type="Pfam" id="PF08031">
    <property type="entry name" value="BBE"/>
    <property type="match status" value="1"/>
</dbReference>
<keyword evidence="2" id="KW-0274">FAD</keyword>
<evidence type="ECO:0000259" key="3">
    <source>
        <dbReference type="Pfam" id="PF08031"/>
    </source>
</evidence>
<dbReference type="Gene3D" id="3.30.465.10">
    <property type="match status" value="1"/>
</dbReference>
<dbReference type="InterPro" id="IPR012951">
    <property type="entry name" value="BBE"/>
</dbReference>
<comment type="caution">
    <text evidence="4">The sequence shown here is derived from an EMBL/GenBank/DDBJ whole genome shotgun (WGS) entry which is preliminary data.</text>
</comment>
<dbReference type="Gene3D" id="3.40.462.20">
    <property type="match status" value="1"/>
</dbReference>
<dbReference type="SUPFAM" id="SSF55103">
    <property type="entry name" value="FAD-linked oxidases, C-terminal domain"/>
    <property type="match status" value="1"/>
</dbReference>
<dbReference type="GO" id="GO:0050660">
    <property type="term" value="F:flavin adenine dinucleotide binding"/>
    <property type="evidence" value="ECO:0007669"/>
    <property type="project" value="InterPro"/>
</dbReference>